<dbReference type="RefSeq" id="WP_191807456.1">
    <property type="nucleotide sequence ID" value="NZ_JACSQD010000003.1"/>
</dbReference>
<keyword evidence="5 7" id="KW-0659">Purine metabolism</keyword>
<evidence type="ECO:0000256" key="7">
    <source>
        <dbReference type="RuleBase" id="RU361270"/>
    </source>
</evidence>
<accession>A0ABR8UR90</accession>
<protein>
    <recommendedName>
        <fullName evidence="7">5-hydroxyisourate hydrolase</fullName>
        <shortName evidence="7">HIU hydrolase</shortName>
        <shortName evidence="7">HIUHase</shortName>
        <ecNumber evidence="7">3.5.2.17</ecNumber>
    </recommendedName>
</protein>
<proteinExistence type="inferred from homology"/>
<dbReference type="InterPro" id="IPR000895">
    <property type="entry name" value="Transthyretin/HIU_hydrolase"/>
</dbReference>
<dbReference type="InterPro" id="IPR023418">
    <property type="entry name" value="Thyroxine_BS"/>
</dbReference>
<comment type="caution">
    <text evidence="9">The sequence shown here is derived from an EMBL/GenBank/DDBJ whole genome shotgun (WGS) entry which is preliminary data.</text>
</comment>
<dbReference type="NCBIfam" id="TIGR02962">
    <property type="entry name" value="hdxy_isourate"/>
    <property type="match status" value="1"/>
</dbReference>
<comment type="subunit">
    <text evidence="4 7">Homotetramer.</text>
</comment>
<dbReference type="InterPro" id="IPR036817">
    <property type="entry name" value="Transthyretin/HIU_hydrolase_sf"/>
</dbReference>
<dbReference type="PROSITE" id="PS00768">
    <property type="entry name" value="TRANSTHYRETIN_1"/>
    <property type="match status" value="1"/>
</dbReference>
<dbReference type="PANTHER" id="PTHR10395:SF7">
    <property type="entry name" value="5-HYDROXYISOURATE HYDROLASE"/>
    <property type="match status" value="1"/>
</dbReference>
<feature type="domain" description="Transthyretin/hydroxyisourate hydrolase" evidence="8">
    <location>
        <begin position="1"/>
        <end position="113"/>
    </location>
</feature>
<dbReference type="InterPro" id="IPR014306">
    <property type="entry name" value="Hydroxyisourate_hydrolase"/>
</dbReference>
<dbReference type="SMART" id="SM00095">
    <property type="entry name" value="TR_THY"/>
    <property type="match status" value="1"/>
</dbReference>
<evidence type="ECO:0000259" key="8">
    <source>
        <dbReference type="SMART" id="SM00095"/>
    </source>
</evidence>
<evidence type="ECO:0000256" key="1">
    <source>
        <dbReference type="ARBA" id="ARBA00001043"/>
    </source>
</evidence>
<dbReference type="Proteomes" id="UP000609874">
    <property type="component" value="Unassembled WGS sequence"/>
</dbReference>
<keyword evidence="10" id="KW-1185">Reference proteome</keyword>
<comment type="catalytic activity">
    <reaction evidence="1 7">
        <text>5-hydroxyisourate + H2O = 5-hydroxy-2-oxo-4-ureido-2,5-dihydro-1H-imidazole-5-carboxylate + H(+)</text>
        <dbReference type="Rhea" id="RHEA:23736"/>
        <dbReference type="ChEBI" id="CHEBI:15377"/>
        <dbReference type="ChEBI" id="CHEBI:15378"/>
        <dbReference type="ChEBI" id="CHEBI:18072"/>
        <dbReference type="ChEBI" id="CHEBI:58639"/>
        <dbReference type="EC" id="3.5.2.17"/>
    </reaction>
</comment>
<evidence type="ECO:0000256" key="4">
    <source>
        <dbReference type="ARBA" id="ARBA00011881"/>
    </source>
</evidence>
<evidence type="ECO:0000256" key="5">
    <source>
        <dbReference type="ARBA" id="ARBA00022631"/>
    </source>
</evidence>
<dbReference type="InterPro" id="IPR023419">
    <property type="entry name" value="Transthyretin_CS"/>
</dbReference>
<reference evidence="9 10" key="1">
    <citation type="submission" date="2020-08" db="EMBL/GenBank/DDBJ databases">
        <title>A Genomic Blueprint of the Chicken Gut Microbiome.</title>
        <authorList>
            <person name="Gilroy R."/>
            <person name="Ravi A."/>
            <person name="Getino M."/>
            <person name="Pursley I."/>
            <person name="Horton D.L."/>
            <person name="Alikhan N.-F."/>
            <person name="Baker D."/>
            <person name="Gharbi K."/>
            <person name="Hall N."/>
            <person name="Watson M."/>
            <person name="Adriaenssens E.M."/>
            <person name="Foster-Nyarko E."/>
            <person name="Jarju S."/>
            <person name="Secka A."/>
            <person name="Antonio M."/>
            <person name="Oren A."/>
            <person name="Chaudhuri R."/>
            <person name="La Ragione R.M."/>
            <person name="Hildebrand F."/>
            <person name="Pallen M.J."/>
        </authorList>
    </citation>
    <scope>NUCLEOTIDE SEQUENCE [LARGE SCALE GENOMIC DNA]</scope>
    <source>
        <strain evidence="9 10">Sa2CUA1</strain>
    </source>
</reference>
<sequence>MTTSYITTHVLDTAAGKPAAGVPVRLSSLQDDTWTHLADGQTDADGRVKNLGPEALPSGTYRLEFTTADYFARHKTPSFFPEVLLTFSVDSGQAHYHVPLLLSPYSFSSYRGS</sequence>
<evidence type="ECO:0000256" key="2">
    <source>
        <dbReference type="ARBA" id="ARBA00002704"/>
    </source>
</evidence>
<dbReference type="PRINTS" id="PR00189">
    <property type="entry name" value="TRNSTHYRETIN"/>
</dbReference>
<dbReference type="EMBL" id="JACSQD010000003">
    <property type="protein sequence ID" value="MBD7995078.1"/>
    <property type="molecule type" value="Genomic_DNA"/>
</dbReference>
<dbReference type="EC" id="3.5.2.17" evidence="7"/>
<organism evidence="9 10">
    <name type="scientific">Arthrobacter gallicola</name>
    <dbReference type="NCBI Taxonomy" id="2762225"/>
    <lineage>
        <taxon>Bacteria</taxon>
        <taxon>Bacillati</taxon>
        <taxon>Actinomycetota</taxon>
        <taxon>Actinomycetes</taxon>
        <taxon>Micrococcales</taxon>
        <taxon>Micrococcaceae</taxon>
        <taxon>Arthrobacter</taxon>
    </lineage>
</organism>
<dbReference type="GO" id="GO:0033971">
    <property type="term" value="F:hydroxyisourate hydrolase activity"/>
    <property type="evidence" value="ECO:0007669"/>
    <property type="project" value="UniProtKB-EC"/>
</dbReference>
<dbReference type="InterPro" id="IPR023416">
    <property type="entry name" value="Transthyretin/HIU_hydrolase_d"/>
</dbReference>
<keyword evidence="6 7" id="KW-0378">Hydrolase</keyword>
<name>A0ABR8UR90_9MICC</name>
<evidence type="ECO:0000313" key="9">
    <source>
        <dbReference type="EMBL" id="MBD7995078.1"/>
    </source>
</evidence>
<evidence type="ECO:0000313" key="10">
    <source>
        <dbReference type="Proteomes" id="UP000609874"/>
    </source>
</evidence>
<comment type="function">
    <text evidence="2">Catalyzes the hydrolysis of 5-hydroxyisourate (HIU) to 2-oxo-4-hydroxy-4-carboxy-5-ureidoimidazoline (OHCU).</text>
</comment>
<evidence type="ECO:0000256" key="6">
    <source>
        <dbReference type="ARBA" id="ARBA00022801"/>
    </source>
</evidence>
<dbReference type="PROSITE" id="PS00769">
    <property type="entry name" value="TRANSTHYRETIN_2"/>
    <property type="match status" value="1"/>
</dbReference>
<gene>
    <name evidence="9" type="primary">uraH</name>
    <name evidence="9" type="ORF">H9639_07195</name>
</gene>
<dbReference type="PANTHER" id="PTHR10395">
    <property type="entry name" value="URICASE AND TRANSTHYRETIN-RELATED"/>
    <property type="match status" value="1"/>
</dbReference>
<evidence type="ECO:0000256" key="3">
    <source>
        <dbReference type="ARBA" id="ARBA00009850"/>
    </source>
</evidence>
<dbReference type="CDD" id="cd05822">
    <property type="entry name" value="TLP_HIUase"/>
    <property type="match status" value="1"/>
</dbReference>
<dbReference type="Gene3D" id="2.60.40.180">
    <property type="entry name" value="Transthyretin/hydroxyisourate hydrolase domain"/>
    <property type="match status" value="1"/>
</dbReference>
<dbReference type="Pfam" id="PF00576">
    <property type="entry name" value="Transthyretin"/>
    <property type="match status" value="1"/>
</dbReference>
<dbReference type="SUPFAM" id="SSF49472">
    <property type="entry name" value="Transthyretin (synonym: prealbumin)"/>
    <property type="match status" value="1"/>
</dbReference>
<comment type="similarity">
    <text evidence="3 7">Belongs to the transthyretin family. 5-hydroxyisourate hydrolase subfamily.</text>
</comment>